<reference evidence="1 2" key="1">
    <citation type="journal article" date="2019" name="Int. J. Syst. Evol. Microbiol.">
        <title>The Global Catalogue of Microorganisms (GCM) 10K type strain sequencing project: providing services to taxonomists for standard genome sequencing and annotation.</title>
        <authorList>
            <consortium name="The Broad Institute Genomics Platform"/>
            <consortium name="The Broad Institute Genome Sequencing Center for Infectious Disease"/>
            <person name="Wu L."/>
            <person name="Ma J."/>
        </authorList>
    </citation>
    <scope>NUCLEOTIDE SEQUENCE [LARGE SCALE GENOMIC DNA]</scope>
    <source>
        <strain evidence="1 2">JCM 3146</strain>
    </source>
</reference>
<evidence type="ECO:0000313" key="2">
    <source>
        <dbReference type="Proteomes" id="UP001501822"/>
    </source>
</evidence>
<organism evidence="1 2">
    <name type="scientific">Actinoallomurus spadix</name>
    <dbReference type="NCBI Taxonomy" id="79912"/>
    <lineage>
        <taxon>Bacteria</taxon>
        <taxon>Bacillati</taxon>
        <taxon>Actinomycetota</taxon>
        <taxon>Actinomycetes</taxon>
        <taxon>Streptosporangiales</taxon>
        <taxon>Thermomonosporaceae</taxon>
        <taxon>Actinoallomurus</taxon>
    </lineage>
</organism>
<protein>
    <submittedName>
        <fullName evidence="1">Uncharacterized protein</fullName>
    </submittedName>
</protein>
<proteinExistence type="predicted"/>
<dbReference type="EMBL" id="BAAABM010000009">
    <property type="protein sequence ID" value="GAA0327350.1"/>
    <property type="molecule type" value="Genomic_DNA"/>
</dbReference>
<comment type="caution">
    <text evidence="1">The sequence shown here is derived from an EMBL/GenBank/DDBJ whole genome shotgun (WGS) entry which is preliminary data.</text>
</comment>
<dbReference type="RefSeq" id="WP_252778589.1">
    <property type="nucleotide sequence ID" value="NZ_BAAABM010000009.1"/>
</dbReference>
<sequence>MRNSRMIAECLRRHAWWRLNRADARDDGRNARSAVALLDAAAYAADLPDDAAVITRLAAAGCFSGDEFRLNEVAERIVRFWHYEEVMGGPADLLTAIAETVQPPKIPAQRDGGRSLRR</sequence>
<keyword evidence="2" id="KW-1185">Reference proteome</keyword>
<name>A0ABN0W721_9ACTN</name>
<gene>
    <name evidence="1" type="ORF">GCM10010151_16630</name>
</gene>
<evidence type="ECO:0000313" key="1">
    <source>
        <dbReference type="EMBL" id="GAA0327350.1"/>
    </source>
</evidence>
<dbReference type="Proteomes" id="UP001501822">
    <property type="component" value="Unassembled WGS sequence"/>
</dbReference>
<accession>A0ABN0W721</accession>